<feature type="domain" description="Protein bicaudal C homolog 1 KH-like" evidence="1">
    <location>
        <begin position="177"/>
        <end position="236"/>
    </location>
</feature>
<dbReference type="Proteomes" id="UP000053766">
    <property type="component" value="Unassembled WGS sequence"/>
</dbReference>
<dbReference type="OrthoDB" id="271862at2759"/>
<dbReference type="Gene3D" id="3.30.310.210">
    <property type="match status" value="1"/>
</dbReference>
<accession>A0A0D8XDU8</accession>
<dbReference type="STRING" id="29172.A0A0D8XDU8"/>
<sequence length="260" mass="29656">MRFGLLNLGDVANKSDQVSISGSPRNIENARRCLRAISPVIITFDLPWIFPYEPDFTQIPAEIAVTIRVVTPTLYSFIVRANAGDDQIVLHSINLIIEQFHIPKDFPIITSTYFNVKDDIISSLQNGKDTLRLQRLAQHYKVEVQLQNLSQQIQIHGPSNGVLLLRKFILGLSSITLSFDVPLRDFHLDIERIQKEFDVSIYSKKKNNANEILAISIKSVEDNIMNVLRAREFMLGEAMTNYPDNEYIVLETTQCTSNYE</sequence>
<dbReference type="EMBL" id="KN716627">
    <property type="protein sequence ID" value="KJH42773.1"/>
    <property type="molecule type" value="Genomic_DNA"/>
</dbReference>
<dbReference type="Pfam" id="PF22985">
    <property type="entry name" value="KH_BICC1"/>
    <property type="match status" value="1"/>
</dbReference>
<keyword evidence="3" id="KW-1185">Reference proteome</keyword>
<reference evidence="3" key="2">
    <citation type="journal article" date="2016" name="Sci. Rep.">
        <title>Dictyocaulus viviparus genome, variome and transcriptome elucidate lungworm biology and support future intervention.</title>
        <authorList>
            <person name="McNulty S.N."/>
            <person name="Strube C."/>
            <person name="Rosa B.A."/>
            <person name="Martin J.C."/>
            <person name="Tyagi R."/>
            <person name="Choi Y.J."/>
            <person name="Wang Q."/>
            <person name="Hallsworth Pepin K."/>
            <person name="Zhang X."/>
            <person name="Ozersky P."/>
            <person name="Wilson R.K."/>
            <person name="Sternberg P.W."/>
            <person name="Gasser R.B."/>
            <person name="Mitreva M."/>
        </authorList>
    </citation>
    <scope>NUCLEOTIDE SEQUENCE [LARGE SCALE GENOMIC DNA]</scope>
    <source>
        <strain evidence="3">HannoverDv2000</strain>
    </source>
</reference>
<reference evidence="2 3" key="1">
    <citation type="submission" date="2013-11" db="EMBL/GenBank/DDBJ databases">
        <title>Draft genome of the bovine lungworm Dictyocaulus viviparus.</title>
        <authorList>
            <person name="Mitreva M."/>
        </authorList>
    </citation>
    <scope>NUCLEOTIDE SEQUENCE [LARGE SCALE GENOMIC DNA]</scope>
    <source>
        <strain evidence="2 3">HannoverDv2000</strain>
    </source>
</reference>
<name>A0A0D8XDU8_DICVI</name>
<gene>
    <name evidence="2" type="ORF">DICVIV_11232</name>
</gene>
<dbReference type="Gene3D" id="3.30.310.270">
    <property type="match status" value="1"/>
</dbReference>
<evidence type="ECO:0000313" key="2">
    <source>
        <dbReference type="EMBL" id="KJH42773.1"/>
    </source>
</evidence>
<protein>
    <recommendedName>
        <fullName evidence="1">Protein bicaudal C homolog 1 KH-like domain-containing protein</fullName>
    </recommendedName>
</protein>
<dbReference type="AlphaFoldDB" id="A0A0D8XDU8"/>
<dbReference type="InterPro" id="IPR054727">
    <property type="entry name" value="BICC1_KH"/>
</dbReference>
<organism evidence="2 3">
    <name type="scientific">Dictyocaulus viviparus</name>
    <name type="common">Bovine lungworm</name>
    <dbReference type="NCBI Taxonomy" id="29172"/>
    <lineage>
        <taxon>Eukaryota</taxon>
        <taxon>Metazoa</taxon>
        <taxon>Ecdysozoa</taxon>
        <taxon>Nematoda</taxon>
        <taxon>Chromadorea</taxon>
        <taxon>Rhabditida</taxon>
        <taxon>Rhabditina</taxon>
        <taxon>Rhabditomorpha</taxon>
        <taxon>Strongyloidea</taxon>
        <taxon>Metastrongylidae</taxon>
        <taxon>Dictyocaulus</taxon>
    </lineage>
</organism>
<evidence type="ECO:0000313" key="3">
    <source>
        <dbReference type="Proteomes" id="UP000053766"/>
    </source>
</evidence>
<evidence type="ECO:0000259" key="1">
    <source>
        <dbReference type="Pfam" id="PF22985"/>
    </source>
</evidence>
<proteinExistence type="predicted"/>